<dbReference type="SUPFAM" id="SSF49464">
    <property type="entry name" value="Carboxypeptidase regulatory domain-like"/>
    <property type="match status" value="1"/>
</dbReference>
<evidence type="ECO:0008006" key="2">
    <source>
        <dbReference type="Google" id="ProtNLM"/>
    </source>
</evidence>
<evidence type="ECO:0000313" key="1">
    <source>
        <dbReference type="EMBL" id="SVC52802.1"/>
    </source>
</evidence>
<protein>
    <recommendedName>
        <fullName evidence="2">Carboxypeptidase regulatory-like domain-containing protein</fullName>
    </recommendedName>
</protein>
<dbReference type="AlphaFoldDB" id="A0A382MZA5"/>
<feature type="non-terminal residue" evidence="1">
    <location>
        <position position="70"/>
    </location>
</feature>
<dbReference type="EMBL" id="UINC01096154">
    <property type="protein sequence ID" value="SVC52802.1"/>
    <property type="molecule type" value="Genomic_DNA"/>
</dbReference>
<proteinExistence type="predicted"/>
<accession>A0A382MZA5</accession>
<dbReference type="InterPro" id="IPR008969">
    <property type="entry name" value="CarboxyPept-like_regulatory"/>
</dbReference>
<name>A0A382MZA5_9ZZZZ</name>
<organism evidence="1">
    <name type="scientific">marine metagenome</name>
    <dbReference type="NCBI Taxonomy" id="408172"/>
    <lineage>
        <taxon>unclassified sequences</taxon>
        <taxon>metagenomes</taxon>
        <taxon>ecological metagenomes</taxon>
    </lineage>
</organism>
<gene>
    <name evidence="1" type="ORF">METZ01_LOCUS305656</name>
</gene>
<reference evidence="1" key="1">
    <citation type="submission" date="2018-05" db="EMBL/GenBank/DDBJ databases">
        <authorList>
            <person name="Lanie J.A."/>
            <person name="Ng W.-L."/>
            <person name="Kazmierczak K.M."/>
            <person name="Andrzejewski T.M."/>
            <person name="Davidsen T.M."/>
            <person name="Wayne K.J."/>
            <person name="Tettelin H."/>
            <person name="Glass J.I."/>
            <person name="Rusch D."/>
            <person name="Podicherti R."/>
            <person name="Tsui H.-C.T."/>
            <person name="Winkler M.E."/>
        </authorList>
    </citation>
    <scope>NUCLEOTIDE SEQUENCE</scope>
</reference>
<sequence>MRFRSILVVVAVLVSSAFLASDALGQGRVQGEVTDKWGNGLGEVQIAVERTDGGGSYSATTEDDGEYIIL</sequence>